<dbReference type="InterPro" id="IPR038713">
    <property type="entry name" value="Terminase_Gp1_N_sf"/>
</dbReference>
<gene>
    <name evidence="1" type="ORF">F0L46_18930</name>
</gene>
<dbReference type="EMBL" id="VUOA01000034">
    <property type="protein sequence ID" value="KAA2235577.1"/>
    <property type="molecule type" value="Genomic_DNA"/>
</dbReference>
<protein>
    <recommendedName>
        <fullName evidence="3">Terminase small subunit</fullName>
    </recommendedName>
</protein>
<evidence type="ECO:0008006" key="3">
    <source>
        <dbReference type="Google" id="ProtNLM"/>
    </source>
</evidence>
<evidence type="ECO:0000313" key="1">
    <source>
        <dbReference type="EMBL" id="KAA2235577.1"/>
    </source>
</evidence>
<organism evidence="1 2">
    <name type="scientific">Salinarimonas soli</name>
    <dbReference type="NCBI Taxonomy" id="1638099"/>
    <lineage>
        <taxon>Bacteria</taxon>
        <taxon>Pseudomonadati</taxon>
        <taxon>Pseudomonadota</taxon>
        <taxon>Alphaproteobacteria</taxon>
        <taxon>Hyphomicrobiales</taxon>
        <taxon>Salinarimonadaceae</taxon>
        <taxon>Salinarimonas</taxon>
    </lineage>
</organism>
<comment type="caution">
    <text evidence="1">The sequence shown here is derived from an EMBL/GenBank/DDBJ whole genome shotgun (WGS) entry which is preliminary data.</text>
</comment>
<evidence type="ECO:0000313" key="2">
    <source>
        <dbReference type="Proteomes" id="UP000323142"/>
    </source>
</evidence>
<name>A0A5B2VBM1_9HYPH</name>
<dbReference type="Gene3D" id="1.10.10.1400">
    <property type="entry name" value="Terminase, small subunit, N-terminal DNA-binding domain, HTH motif"/>
    <property type="match status" value="1"/>
</dbReference>
<keyword evidence="2" id="KW-1185">Reference proteome</keyword>
<sequence length="154" mass="16571">MPLKSGRLTPQEQTFAAVVASTGDTNYAAAKAGYAHPAQNAHKLMQRTAVVDAIVEEQRIRLQNEALPAAVSCLISLVTDQRAPAGARVHAAKVILDRTLGAQATDSPKEPWEMSGEELARAINELEKLKHEAAVRSKPVLDLPKVDTQPGIFD</sequence>
<dbReference type="OrthoDB" id="8404794at2"/>
<dbReference type="AlphaFoldDB" id="A0A5B2VBM1"/>
<reference evidence="1 2" key="2">
    <citation type="submission" date="2019-09" db="EMBL/GenBank/DDBJ databases">
        <authorList>
            <person name="Jin C."/>
        </authorList>
    </citation>
    <scope>NUCLEOTIDE SEQUENCE [LARGE SCALE GENOMIC DNA]</scope>
    <source>
        <strain evidence="1 2">BN140002</strain>
    </source>
</reference>
<dbReference type="RefSeq" id="WP_149820442.1">
    <property type="nucleotide sequence ID" value="NZ_VUOA01000034.1"/>
</dbReference>
<accession>A0A5B2VBM1</accession>
<dbReference type="Proteomes" id="UP000323142">
    <property type="component" value="Unassembled WGS sequence"/>
</dbReference>
<proteinExistence type="predicted"/>
<reference evidence="1 2" key="1">
    <citation type="submission" date="2019-09" db="EMBL/GenBank/DDBJ databases">
        <title>Salinarimonas rosea gen. nov., sp. nov., a new member of the a-2 subgroup of the Proteobacteria.</title>
        <authorList>
            <person name="Liu J."/>
        </authorList>
    </citation>
    <scope>NUCLEOTIDE SEQUENCE [LARGE SCALE GENOMIC DNA]</scope>
    <source>
        <strain evidence="1 2">BN140002</strain>
    </source>
</reference>